<evidence type="ECO:0000256" key="1">
    <source>
        <dbReference type="SAM" id="Phobius"/>
    </source>
</evidence>
<evidence type="ECO:0000313" key="3">
    <source>
        <dbReference type="Proteomes" id="UP000546162"/>
    </source>
</evidence>
<reference evidence="2 3" key="1">
    <citation type="submission" date="2020-08" db="EMBL/GenBank/DDBJ databases">
        <title>Sequencing the genomes of 1000 actinobacteria strains.</title>
        <authorList>
            <person name="Klenk H.-P."/>
        </authorList>
    </citation>
    <scope>NUCLEOTIDE SEQUENCE [LARGE SCALE GENOMIC DNA]</scope>
    <source>
        <strain evidence="2 3">DSM 45809</strain>
    </source>
</reference>
<keyword evidence="1" id="KW-1133">Transmembrane helix</keyword>
<feature type="transmembrane region" description="Helical" evidence="1">
    <location>
        <begin position="41"/>
        <end position="61"/>
    </location>
</feature>
<keyword evidence="1" id="KW-0812">Transmembrane</keyword>
<dbReference type="RefSeq" id="WP_185043902.1">
    <property type="nucleotide sequence ID" value="NZ_BAABFG010000005.1"/>
</dbReference>
<protein>
    <recommendedName>
        <fullName evidence="4">DUF3817 domain-containing protein</fullName>
    </recommendedName>
</protein>
<dbReference type="Proteomes" id="UP000546162">
    <property type="component" value="Unassembled WGS sequence"/>
</dbReference>
<accession>A0A7W7MBA6</accession>
<comment type="caution">
    <text evidence="2">The sequence shown here is derived from an EMBL/GenBank/DDBJ whole genome shotgun (WGS) entry which is preliminary data.</text>
</comment>
<evidence type="ECO:0008006" key="4">
    <source>
        <dbReference type="Google" id="ProtNLM"/>
    </source>
</evidence>
<gene>
    <name evidence="2" type="ORF">BJY16_007099</name>
</gene>
<evidence type="ECO:0000313" key="2">
    <source>
        <dbReference type="EMBL" id="MBB4743640.1"/>
    </source>
</evidence>
<dbReference type="EMBL" id="JACHNB010000001">
    <property type="protein sequence ID" value="MBB4743640.1"/>
    <property type="molecule type" value="Genomic_DNA"/>
</dbReference>
<organism evidence="2 3">
    <name type="scientific">Actinoplanes octamycinicus</name>
    <dbReference type="NCBI Taxonomy" id="135948"/>
    <lineage>
        <taxon>Bacteria</taxon>
        <taxon>Bacillati</taxon>
        <taxon>Actinomycetota</taxon>
        <taxon>Actinomycetes</taxon>
        <taxon>Micromonosporales</taxon>
        <taxon>Micromonosporaceae</taxon>
        <taxon>Actinoplanes</taxon>
    </lineage>
</organism>
<keyword evidence="3" id="KW-1185">Reference proteome</keyword>
<dbReference type="AlphaFoldDB" id="A0A7W7MBA6"/>
<keyword evidence="1" id="KW-0472">Membrane</keyword>
<proteinExistence type="predicted"/>
<sequence length="102" mass="10531">MPLPDPAVRPSRRPLEIAALIELASLAVLLLNLVTAHLKPITSLGGPIHGCAYLFVVILTATNTAARTARLLALVPGIGGLLALRHDSVDRGRAGADRAGGN</sequence>
<feature type="transmembrane region" description="Helical" evidence="1">
    <location>
        <begin position="15"/>
        <end position="34"/>
    </location>
</feature>
<name>A0A7W7MBA6_9ACTN</name>